<comment type="subunit">
    <text evidence="2">Homodimer.</text>
</comment>
<evidence type="ECO:0000256" key="4">
    <source>
        <dbReference type="ARBA" id="ARBA00022532"/>
    </source>
</evidence>
<dbReference type="InterPro" id="IPR015955">
    <property type="entry name" value="Lactate_DH/Glyco_Ohase_4_C"/>
</dbReference>
<evidence type="ECO:0000256" key="5">
    <source>
        <dbReference type="ARBA" id="ARBA00023002"/>
    </source>
</evidence>
<keyword evidence="5" id="KW-0560">Oxidoreductase</keyword>
<name>A0A438E5C4_VITVI</name>
<dbReference type="EC" id="1.1.1.37" evidence="3"/>
<dbReference type="Gene3D" id="3.40.50.720">
    <property type="entry name" value="NAD(P)-binding Rossmann-like Domain"/>
    <property type="match status" value="1"/>
</dbReference>
<comment type="caution">
    <text evidence="9">The sequence shown here is derived from an EMBL/GenBank/DDBJ whole genome shotgun (WGS) entry which is preliminary data.</text>
</comment>
<dbReference type="SUPFAM" id="SSF51735">
    <property type="entry name" value="NAD(P)-binding Rossmann-fold domains"/>
    <property type="match status" value="1"/>
</dbReference>
<keyword evidence="6" id="KW-0520">NAD</keyword>
<dbReference type="PANTHER" id="PTHR11540">
    <property type="entry name" value="MALATE AND LACTATE DEHYDROGENASE"/>
    <property type="match status" value="1"/>
</dbReference>
<dbReference type="EMBL" id="QGNW01001390">
    <property type="protein sequence ID" value="RVW42975.1"/>
    <property type="molecule type" value="Genomic_DNA"/>
</dbReference>
<evidence type="ECO:0000313" key="9">
    <source>
        <dbReference type="EMBL" id="RVW42975.1"/>
    </source>
</evidence>
<dbReference type="FunFam" id="3.40.50.720:FF:000013">
    <property type="entry name" value="Malate dehydrogenase"/>
    <property type="match status" value="1"/>
</dbReference>
<gene>
    <name evidence="9" type="primary">MDHG_2</name>
    <name evidence="9" type="ORF">CK203_076300</name>
</gene>
<feature type="domain" description="Lactate/malate dehydrogenase C-terminal" evidence="8">
    <location>
        <begin position="270"/>
        <end position="311"/>
    </location>
</feature>
<evidence type="ECO:0000259" key="8">
    <source>
        <dbReference type="Pfam" id="PF02866"/>
    </source>
</evidence>
<evidence type="ECO:0000256" key="2">
    <source>
        <dbReference type="ARBA" id="ARBA00011738"/>
    </source>
</evidence>
<accession>A0A438E5C4</accession>
<sequence>MVLKPSFSQTLVLSPITISIKPPTNHPCVSNLPNAYFFHCHFLSRKNEGINGDALRTIGVESGSSSSPSHFLRRCYSSESVPERKVTILGAAGGIGQPLALLMKINPLVSNLALYDIAGTPGVAADVSHVNTISQVAGFMGEDQLGKALEGSDVVIIPAGVPRKPGMTRDDLFNINAGIVKSLCIAIASIARILLKEKPELFVSTVFMTTPKSNNLSDEDIQALTKRTQDGGTEVVEAKAGKGSATLSMAYAGAIFADACLKGLNGVPEVRLGKNGVEEVLGLGPLSDYEKEGLEKLKPDLKASIEKGIKFAAQRVLPQQESVDYFACSRGIGMIRPSSKWNQELGNSLISVCNCARASALYFQRGPKLAELERRGIKNDTEKVFVDAKDQTVATETGKSGQIYAAIEEAYQYSSPRPNVPQKFEVQDALEKSKQHKKTTTRAVDEKIEGHAVESRKAAEYTALRVG</sequence>
<dbReference type="AlphaFoldDB" id="A0A438E5C4"/>
<keyword evidence="4" id="KW-0816">Tricarboxylic acid cycle</keyword>
<protein>
    <recommendedName>
        <fullName evidence="3">malate dehydrogenase</fullName>
        <ecNumber evidence="3">1.1.1.37</ecNumber>
    </recommendedName>
</protein>
<dbReference type="Proteomes" id="UP000288805">
    <property type="component" value="Unassembled WGS sequence"/>
</dbReference>
<dbReference type="InterPro" id="IPR022383">
    <property type="entry name" value="Lactate/malate_DH_C"/>
</dbReference>
<evidence type="ECO:0000259" key="7">
    <source>
        <dbReference type="Pfam" id="PF00056"/>
    </source>
</evidence>
<dbReference type="InterPro" id="IPR001236">
    <property type="entry name" value="Lactate/malate_DH_N"/>
</dbReference>
<proteinExistence type="inferred from homology"/>
<evidence type="ECO:0000313" key="10">
    <source>
        <dbReference type="Proteomes" id="UP000288805"/>
    </source>
</evidence>
<dbReference type="GO" id="GO:0030060">
    <property type="term" value="F:L-malate dehydrogenase (NAD+) activity"/>
    <property type="evidence" value="ECO:0007669"/>
    <property type="project" value="UniProtKB-EC"/>
</dbReference>
<dbReference type="SUPFAM" id="SSF56327">
    <property type="entry name" value="LDH C-terminal domain-like"/>
    <property type="match status" value="1"/>
</dbReference>
<dbReference type="Pfam" id="PF00056">
    <property type="entry name" value="Ldh_1_N"/>
    <property type="match status" value="1"/>
</dbReference>
<evidence type="ECO:0000256" key="1">
    <source>
        <dbReference type="ARBA" id="ARBA00008824"/>
    </source>
</evidence>
<organism evidence="9 10">
    <name type="scientific">Vitis vinifera</name>
    <name type="common">Grape</name>
    <dbReference type="NCBI Taxonomy" id="29760"/>
    <lineage>
        <taxon>Eukaryota</taxon>
        <taxon>Viridiplantae</taxon>
        <taxon>Streptophyta</taxon>
        <taxon>Embryophyta</taxon>
        <taxon>Tracheophyta</taxon>
        <taxon>Spermatophyta</taxon>
        <taxon>Magnoliopsida</taxon>
        <taxon>eudicotyledons</taxon>
        <taxon>Gunneridae</taxon>
        <taxon>Pentapetalae</taxon>
        <taxon>rosids</taxon>
        <taxon>Vitales</taxon>
        <taxon>Vitaceae</taxon>
        <taxon>Viteae</taxon>
        <taxon>Vitis</taxon>
    </lineage>
</organism>
<evidence type="ECO:0000256" key="6">
    <source>
        <dbReference type="ARBA" id="ARBA00023027"/>
    </source>
</evidence>
<dbReference type="Gene3D" id="3.90.110.10">
    <property type="entry name" value="Lactate dehydrogenase/glycoside hydrolase, family 4, C-terminal"/>
    <property type="match status" value="2"/>
</dbReference>
<dbReference type="PANTHER" id="PTHR11540:SF47">
    <property type="entry name" value="MALATE DEHYDROGENASE"/>
    <property type="match status" value="1"/>
</dbReference>
<evidence type="ECO:0000256" key="3">
    <source>
        <dbReference type="ARBA" id="ARBA00012995"/>
    </source>
</evidence>
<feature type="domain" description="Lactate/malate dehydrogenase C-terminal" evidence="8">
    <location>
        <begin position="209"/>
        <end position="267"/>
    </location>
</feature>
<feature type="domain" description="Lactate/malate dehydrogenase N-terminal" evidence="7">
    <location>
        <begin position="85"/>
        <end position="191"/>
    </location>
</feature>
<dbReference type="GO" id="GO:0006099">
    <property type="term" value="P:tricarboxylic acid cycle"/>
    <property type="evidence" value="ECO:0007669"/>
    <property type="project" value="UniProtKB-KW"/>
</dbReference>
<comment type="similarity">
    <text evidence="1">Belongs to the LDH/MDH superfamily. MDH type 1 family.</text>
</comment>
<reference evidence="9 10" key="1">
    <citation type="journal article" date="2018" name="PLoS Genet.">
        <title>Population sequencing reveals clonal diversity and ancestral inbreeding in the grapevine cultivar Chardonnay.</title>
        <authorList>
            <person name="Roach M.J."/>
            <person name="Johnson D.L."/>
            <person name="Bohlmann J."/>
            <person name="van Vuuren H.J."/>
            <person name="Jones S.J."/>
            <person name="Pretorius I.S."/>
            <person name="Schmidt S.A."/>
            <person name="Borneman A.R."/>
        </authorList>
    </citation>
    <scope>NUCLEOTIDE SEQUENCE [LARGE SCALE GENOMIC DNA]</scope>
    <source>
        <strain evidence="10">cv. Chardonnay</strain>
        <tissue evidence="9">Leaf</tissue>
    </source>
</reference>
<dbReference type="Pfam" id="PF02866">
    <property type="entry name" value="Ldh_1_C"/>
    <property type="match status" value="2"/>
</dbReference>
<dbReference type="InterPro" id="IPR036291">
    <property type="entry name" value="NAD(P)-bd_dom_sf"/>
</dbReference>